<dbReference type="FunFam" id="3.40.50.620:FF:000106">
    <property type="entry name" value="Glutamine-dependent NAD(+) synthetase"/>
    <property type="match status" value="1"/>
</dbReference>
<dbReference type="GO" id="GO:0005737">
    <property type="term" value="C:cytoplasm"/>
    <property type="evidence" value="ECO:0007669"/>
    <property type="project" value="InterPro"/>
</dbReference>
<evidence type="ECO:0000256" key="8">
    <source>
        <dbReference type="HAMAP-Rule" id="MF_00193"/>
    </source>
</evidence>
<dbReference type="GO" id="GO:0004359">
    <property type="term" value="F:glutaminase activity"/>
    <property type="evidence" value="ECO:0007669"/>
    <property type="project" value="InterPro"/>
</dbReference>
<evidence type="ECO:0000313" key="13">
    <source>
        <dbReference type="Proteomes" id="UP000183138"/>
    </source>
</evidence>
<keyword evidence="2 8" id="KW-0436">Ligase</keyword>
<dbReference type="InterPro" id="IPR014729">
    <property type="entry name" value="Rossmann-like_a/b/a_fold"/>
</dbReference>
<feature type="binding site" evidence="8">
    <location>
        <position position="44"/>
    </location>
    <ligand>
        <name>Mg(2+)</name>
        <dbReference type="ChEBI" id="CHEBI:18420"/>
    </ligand>
</feature>
<comment type="pathway">
    <text evidence="8">Cofactor biosynthesis; NAD(+) biosynthesis; NAD(+) from deamido-NAD(+) (ammonia route): step 1/1.</text>
</comment>
<comment type="catalytic activity">
    <reaction evidence="8 10">
        <text>deamido-NAD(+) + NH4(+) + ATP = AMP + diphosphate + NAD(+) + H(+)</text>
        <dbReference type="Rhea" id="RHEA:21188"/>
        <dbReference type="ChEBI" id="CHEBI:15378"/>
        <dbReference type="ChEBI" id="CHEBI:28938"/>
        <dbReference type="ChEBI" id="CHEBI:30616"/>
        <dbReference type="ChEBI" id="CHEBI:33019"/>
        <dbReference type="ChEBI" id="CHEBI:57540"/>
        <dbReference type="ChEBI" id="CHEBI:58437"/>
        <dbReference type="ChEBI" id="CHEBI:456215"/>
        <dbReference type="EC" id="6.3.1.5"/>
    </reaction>
</comment>
<dbReference type="HAMAP" id="MF_00193">
    <property type="entry name" value="NadE_ammonia_dep"/>
    <property type="match status" value="1"/>
</dbReference>
<name>A0A1J5TR13_9ARCH</name>
<dbReference type="UniPathway" id="UPA00253">
    <property type="reaction ID" value="UER00333"/>
</dbReference>
<keyword evidence="5 8" id="KW-0067">ATP-binding</keyword>
<dbReference type="CDD" id="cd00553">
    <property type="entry name" value="NAD_synthase"/>
    <property type="match status" value="1"/>
</dbReference>
<keyword evidence="4 8" id="KW-0547">Nucleotide-binding</keyword>
<feature type="binding site" evidence="8">
    <location>
        <position position="190"/>
    </location>
    <ligand>
        <name>ATP</name>
        <dbReference type="ChEBI" id="CHEBI:30616"/>
    </ligand>
</feature>
<dbReference type="InterPro" id="IPR022926">
    <property type="entry name" value="NH(3)-dep_NAD(+)_synth"/>
</dbReference>
<dbReference type="InterPro" id="IPR022310">
    <property type="entry name" value="NAD/GMP_synthase"/>
</dbReference>
<feature type="binding site" evidence="8">
    <location>
        <position position="159"/>
    </location>
    <ligand>
        <name>deamido-NAD(+)</name>
        <dbReference type="ChEBI" id="CHEBI:58437"/>
        <note>ligand shared between two neighboring subunits</note>
    </ligand>
</feature>
<dbReference type="GO" id="GO:0009435">
    <property type="term" value="P:NAD+ biosynthetic process"/>
    <property type="evidence" value="ECO:0007669"/>
    <property type="project" value="UniProtKB-UniRule"/>
</dbReference>
<gene>
    <name evidence="8" type="primary">nadE</name>
    <name evidence="12" type="ORF">BEU00_00575</name>
</gene>
<keyword evidence="7 8" id="KW-0520">NAD</keyword>
<evidence type="ECO:0000256" key="7">
    <source>
        <dbReference type="ARBA" id="ARBA00023027"/>
    </source>
</evidence>
<organism evidence="12 13">
    <name type="scientific">Marine Group III euryarchaeote CG-Epi3</name>
    <dbReference type="NCBI Taxonomy" id="1888997"/>
    <lineage>
        <taxon>Archaea</taxon>
        <taxon>Methanobacteriati</taxon>
        <taxon>Thermoplasmatota</taxon>
        <taxon>Thermoplasmata</taxon>
        <taxon>Candidatus Thermoprofundales</taxon>
    </lineage>
</organism>
<accession>A0A1J5TR13</accession>
<dbReference type="PANTHER" id="PTHR23090:SF9">
    <property type="entry name" value="GLUTAMINE-DEPENDENT NAD(+) SYNTHETASE"/>
    <property type="match status" value="1"/>
</dbReference>
<feature type="binding site" evidence="8">
    <location>
        <begin position="38"/>
        <end position="45"/>
    </location>
    <ligand>
        <name>ATP</name>
        <dbReference type="ChEBI" id="CHEBI:30616"/>
    </ligand>
</feature>
<evidence type="ECO:0000313" key="12">
    <source>
        <dbReference type="EMBL" id="OIR23375.1"/>
    </source>
</evidence>
<reference evidence="12 13" key="1">
    <citation type="submission" date="2016-08" db="EMBL/GenBank/DDBJ databases">
        <title>New Insights into Marine Group III Euryarchaeota, from dark to light.</title>
        <authorList>
            <person name="Haro-Moreno J.M."/>
            <person name="Rodriguez-Valera F."/>
            <person name="Lopez-Garcia P."/>
            <person name="Moreira D."/>
            <person name="Martin-Cuadrado A.B."/>
        </authorList>
    </citation>
    <scope>NUCLEOTIDE SEQUENCE [LARGE SCALE GENOMIC DNA]</scope>
    <source>
        <strain evidence="12">CG-Epi3</strain>
    </source>
</reference>
<feature type="binding site" evidence="8">
    <location>
        <position position="168"/>
    </location>
    <ligand>
        <name>ATP</name>
        <dbReference type="ChEBI" id="CHEBI:30616"/>
    </ligand>
</feature>
<comment type="caution">
    <text evidence="12">The sequence shown here is derived from an EMBL/GenBank/DDBJ whole genome shotgun (WGS) entry which is preliminary data.</text>
</comment>
<dbReference type="EC" id="6.3.1.5" evidence="8 10"/>
<dbReference type="Proteomes" id="UP000183138">
    <property type="component" value="Unassembled WGS sequence"/>
</dbReference>
<dbReference type="EMBL" id="MIYY01000012">
    <property type="protein sequence ID" value="OIR23375.1"/>
    <property type="molecule type" value="Genomic_DNA"/>
</dbReference>
<dbReference type="AlphaFoldDB" id="A0A1J5TR13"/>
<evidence type="ECO:0000256" key="2">
    <source>
        <dbReference type="ARBA" id="ARBA00022598"/>
    </source>
</evidence>
<evidence type="ECO:0000259" key="11">
    <source>
        <dbReference type="Pfam" id="PF02540"/>
    </source>
</evidence>
<comment type="subunit">
    <text evidence="8">Homodimer.</text>
</comment>
<keyword evidence="3 8" id="KW-0479">Metal-binding</keyword>
<dbReference type="NCBIfam" id="NF010587">
    <property type="entry name" value="PRK13980.1"/>
    <property type="match status" value="1"/>
</dbReference>
<evidence type="ECO:0000256" key="6">
    <source>
        <dbReference type="ARBA" id="ARBA00022842"/>
    </source>
</evidence>
<evidence type="ECO:0000256" key="4">
    <source>
        <dbReference type="ARBA" id="ARBA00022741"/>
    </source>
</evidence>
<dbReference type="GO" id="GO:0005524">
    <property type="term" value="F:ATP binding"/>
    <property type="evidence" value="ECO:0007669"/>
    <property type="project" value="UniProtKB-UniRule"/>
</dbReference>
<protein>
    <recommendedName>
        <fullName evidence="8 10">NH(3)-dependent NAD(+) synthetase</fullName>
        <ecNumber evidence="8 10">6.3.1.5</ecNumber>
    </recommendedName>
</protein>
<evidence type="ECO:0000256" key="3">
    <source>
        <dbReference type="ARBA" id="ARBA00022723"/>
    </source>
</evidence>
<comment type="function">
    <text evidence="8">Catalyzes the ATP-dependent amidation of deamido-NAD to form NAD. Uses ammonia as a nitrogen source.</text>
</comment>
<feature type="binding site" description="in other chain" evidence="8">
    <location>
        <position position="152"/>
    </location>
    <ligand>
        <name>deamido-NAD(+)</name>
        <dbReference type="ChEBI" id="CHEBI:58437"/>
        <note>ligand shared between two neighboring subunits</note>
    </ligand>
</feature>
<dbReference type="Gene3D" id="3.40.50.620">
    <property type="entry name" value="HUPs"/>
    <property type="match status" value="1"/>
</dbReference>
<sequence>MSPFFSYVVDIIPDSIEIISNFIKSRVKDANADGVVLGLSGGLDSAVTLSLAVSTLGSENVNGLIMPFSETESIEMARNHADLLNVNTTNINISEIVSSYKESATFFSDKLSEGNLHSRIRMSLLYGYGFSSNKLVIGTSNKSELLIGYYTKWGDGGADFLPIGDLYKSQIFKLGELLNVPSDILTRKPTAELWPGQTDEEDLGFSYLELDKVLFELERFSSTSKITEKTGVSSKKVVKIKNLVRLSIHKRVFPPVCKIGLRTVGLDWRETIGTQ</sequence>
<feature type="binding site" description="in other chain" evidence="8">
    <location>
        <begin position="249"/>
        <end position="250"/>
    </location>
    <ligand>
        <name>deamido-NAD(+)</name>
        <dbReference type="ChEBI" id="CHEBI:58437"/>
        <note>ligand shared between two neighboring subunits</note>
    </ligand>
</feature>
<proteinExistence type="inferred from homology"/>
<dbReference type="InterPro" id="IPR003694">
    <property type="entry name" value="NAD_synthase"/>
</dbReference>
<evidence type="ECO:0000256" key="10">
    <source>
        <dbReference type="RuleBase" id="RU003812"/>
    </source>
</evidence>
<dbReference type="Pfam" id="PF02540">
    <property type="entry name" value="NAD_synthase"/>
    <property type="match status" value="1"/>
</dbReference>
<evidence type="ECO:0000256" key="5">
    <source>
        <dbReference type="ARBA" id="ARBA00022840"/>
    </source>
</evidence>
<feature type="binding site" evidence="8">
    <location>
        <position position="144"/>
    </location>
    <ligand>
        <name>Mg(2+)</name>
        <dbReference type="ChEBI" id="CHEBI:18420"/>
    </ligand>
</feature>
<dbReference type="NCBIfam" id="TIGR00552">
    <property type="entry name" value="nadE"/>
    <property type="match status" value="1"/>
</dbReference>
<evidence type="ECO:0000256" key="1">
    <source>
        <dbReference type="ARBA" id="ARBA00005859"/>
    </source>
</evidence>
<dbReference type="GO" id="GO:0008795">
    <property type="term" value="F:NAD+ synthase activity"/>
    <property type="evidence" value="ECO:0007669"/>
    <property type="project" value="UniProtKB-UniRule"/>
</dbReference>
<evidence type="ECO:0000256" key="9">
    <source>
        <dbReference type="RuleBase" id="RU003811"/>
    </source>
</evidence>
<dbReference type="GO" id="GO:0003952">
    <property type="term" value="F:NAD+ synthase (glutamine-hydrolyzing) activity"/>
    <property type="evidence" value="ECO:0007669"/>
    <property type="project" value="InterPro"/>
</dbReference>
<dbReference type="SUPFAM" id="SSF52402">
    <property type="entry name" value="Adenine nucleotide alpha hydrolases-like"/>
    <property type="match status" value="1"/>
</dbReference>
<keyword evidence="6 8" id="KW-0460">Magnesium</keyword>
<dbReference type="PANTHER" id="PTHR23090">
    <property type="entry name" value="NH 3 /GLUTAMINE-DEPENDENT NAD + SYNTHETASE"/>
    <property type="match status" value="1"/>
</dbReference>
<feature type="binding site" description="in other chain" evidence="8">
    <location>
        <position position="119"/>
    </location>
    <ligand>
        <name>deamido-NAD(+)</name>
        <dbReference type="ChEBI" id="CHEBI:58437"/>
        <note>ligand shared between two neighboring subunits</note>
    </ligand>
</feature>
<dbReference type="GO" id="GO:0046872">
    <property type="term" value="F:metal ion binding"/>
    <property type="evidence" value="ECO:0007669"/>
    <property type="project" value="UniProtKB-KW"/>
</dbReference>
<comment type="similarity">
    <text evidence="1 8 9">Belongs to the NAD synthetase family.</text>
</comment>
<feature type="domain" description="NAD/GMP synthase" evidence="11">
    <location>
        <begin position="17"/>
        <end position="254"/>
    </location>
</feature>
<feature type="binding site" evidence="8">
    <location>
        <position position="139"/>
    </location>
    <ligand>
        <name>ATP</name>
        <dbReference type="ChEBI" id="CHEBI:30616"/>
    </ligand>
</feature>